<comment type="caution">
    <text evidence="7">The sequence shown here is derived from an EMBL/GenBank/DDBJ whole genome shotgun (WGS) entry which is preliminary data.</text>
</comment>
<dbReference type="InterPro" id="IPR001254">
    <property type="entry name" value="Trypsin_dom"/>
</dbReference>
<feature type="binding site" evidence="5">
    <location>
        <position position="105"/>
    </location>
    <ligand>
        <name>ATP</name>
        <dbReference type="ChEBI" id="CHEBI:30616"/>
    </ligand>
</feature>
<reference evidence="8" key="1">
    <citation type="journal article" date="2015" name="Nat. Genet.">
        <title>The genome and transcriptome of the zoonotic hookworm Ancylostoma ceylanicum identify infection-specific gene families.</title>
        <authorList>
            <person name="Schwarz E.M."/>
            <person name="Hu Y."/>
            <person name="Antoshechkin I."/>
            <person name="Miller M.M."/>
            <person name="Sternberg P.W."/>
            <person name="Aroian R.V."/>
        </authorList>
    </citation>
    <scope>NUCLEOTIDE SEQUENCE</scope>
    <source>
        <strain evidence="8">HY135</strain>
    </source>
</reference>
<evidence type="ECO:0000259" key="6">
    <source>
        <dbReference type="Pfam" id="PF00089"/>
    </source>
</evidence>
<dbReference type="PANTHER" id="PTHR24276:SF91">
    <property type="entry name" value="AT26814P-RELATED"/>
    <property type="match status" value="1"/>
</dbReference>
<dbReference type="GO" id="GO:0004252">
    <property type="term" value="F:serine-type endopeptidase activity"/>
    <property type="evidence" value="ECO:0007669"/>
    <property type="project" value="InterPro"/>
</dbReference>
<feature type="domain" description="Peptidase S1" evidence="6">
    <location>
        <begin position="136"/>
        <end position="204"/>
    </location>
</feature>
<dbReference type="GO" id="GO:0006508">
    <property type="term" value="P:proteolysis"/>
    <property type="evidence" value="ECO:0007669"/>
    <property type="project" value="UniProtKB-KW"/>
</dbReference>
<dbReference type="InterPro" id="IPR018114">
    <property type="entry name" value="TRYPSIN_HIS"/>
</dbReference>
<dbReference type="Gene3D" id="2.40.10.10">
    <property type="entry name" value="Trypsin-like serine proteases"/>
    <property type="match status" value="1"/>
</dbReference>
<dbReference type="InterPro" id="IPR011009">
    <property type="entry name" value="Kinase-like_dom_sf"/>
</dbReference>
<dbReference type="AlphaFoldDB" id="A0A016UJG2"/>
<dbReference type="STRING" id="53326.A0A016UJG2"/>
<sequence length="262" mass="29445">MRLSGSRIHLRKIFDEDRSPRHEILNEKKARPSQGRKRVRLLCDCDATSLYSSSHRPVVPGLQTLNINDIIANWKIEQKIGEGGFGAVYKVSDITSQAHTTYALKTERANAPTKVLKMEVVVLRKAGISKFSVAKGDLVEQDEYPFMATLRYRTADYVQMCGGSLISPYHVLTAAHCVMQFNITKLCNNTSEEKGTDAIYRTSRAVHLGSPNVGDPSKQTVVFLDESYLFSQRITSVKMAFFSNQTKFDSLEIERHIGETAH</sequence>
<protein>
    <recommendedName>
        <fullName evidence="6">Peptidase S1 domain-containing protein</fullName>
    </recommendedName>
</protein>
<dbReference type="EMBL" id="JARK01001374">
    <property type="protein sequence ID" value="EYC14977.1"/>
    <property type="molecule type" value="Genomic_DNA"/>
</dbReference>
<keyword evidence="8" id="KW-1185">Reference proteome</keyword>
<dbReference type="SUPFAM" id="SSF50494">
    <property type="entry name" value="Trypsin-like serine proteases"/>
    <property type="match status" value="1"/>
</dbReference>
<keyword evidence="4" id="KW-1015">Disulfide bond</keyword>
<proteinExistence type="predicted"/>
<dbReference type="Proteomes" id="UP000024635">
    <property type="component" value="Unassembled WGS sequence"/>
</dbReference>
<evidence type="ECO:0000313" key="8">
    <source>
        <dbReference type="Proteomes" id="UP000024635"/>
    </source>
</evidence>
<evidence type="ECO:0000256" key="4">
    <source>
        <dbReference type="ARBA" id="ARBA00023157"/>
    </source>
</evidence>
<evidence type="ECO:0000256" key="3">
    <source>
        <dbReference type="ARBA" id="ARBA00022825"/>
    </source>
</evidence>
<evidence type="ECO:0000313" key="7">
    <source>
        <dbReference type="EMBL" id="EYC14977.1"/>
    </source>
</evidence>
<dbReference type="PANTHER" id="PTHR24276">
    <property type="entry name" value="POLYSERASE-RELATED"/>
    <property type="match status" value="1"/>
</dbReference>
<accession>A0A016UJG2</accession>
<dbReference type="InterPro" id="IPR050430">
    <property type="entry name" value="Peptidase_S1"/>
</dbReference>
<keyword evidence="3" id="KW-0720">Serine protease</keyword>
<dbReference type="PROSITE" id="PS00107">
    <property type="entry name" value="PROTEIN_KINASE_ATP"/>
    <property type="match status" value="1"/>
</dbReference>
<name>A0A016UJG2_9BILA</name>
<keyword evidence="5" id="KW-0547">Nucleotide-binding</keyword>
<dbReference type="PROSITE" id="PS00134">
    <property type="entry name" value="TRYPSIN_HIS"/>
    <property type="match status" value="1"/>
</dbReference>
<dbReference type="InterPro" id="IPR017441">
    <property type="entry name" value="Protein_kinase_ATP_BS"/>
</dbReference>
<organism evidence="7 8">
    <name type="scientific">Ancylostoma ceylanicum</name>
    <dbReference type="NCBI Taxonomy" id="53326"/>
    <lineage>
        <taxon>Eukaryota</taxon>
        <taxon>Metazoa</taxon>
        <taxon>Ecdysozoa</taxon>
        <taxon>Nematoda</taxon>
        <taxon>Chromadorea</taxon>
        <taxon>Rhabditida</taxon>
        <taxon>Rhabditina</taxon>
        <taxon>Rhabditomorpha</taxon>
        <taxon>Strongyloidea</taxon>
        <taxon>Ancylostomatidae</taxon>
        <taxon>Ancylostomatinae</taxon>
        <taxon>Ancylostoma</taxon>
    </lineage>
</organism>
<dbReference type="InterPro" id="IPR009003">
    <property type="entry name" value="Peptidase_S1_PA"/>
</dbReference>
<dbReference type="GO" id="GO:0005524">
    <property type="term" value="F:ATP binding"/>
    <property type="evidence" value="ECO:0007669"/>
    <property type="project" value="UniProtKB-UniRule"/>
</dbReference>
<keyword evidence="1" id="KW-0645">Protease</keyword>
<evidence type="ECO:0000256" key="2">
    <source>
        <dbReference type="ARBA" id="ARBA00022801"/>
    </source>
</evidence>
<dbReference type="InterPro" id="IPR043504">
    <property type="entry name" value="Peptidase_S1_PA_chymotrypsin"/>
</dbReference>
<evidence type="ECO:0000256" key="5">
    <source>
        <dbReference type="PROSITE-ProRule" id="PRU10141"/>
    </source>
</evidence>
<dbReference type="Pfam" id="PF00089">
    <property type="entry name" value="Trypsin"/>
    <property type="match status" value="1"/>
</dbReference>
<dbReference type="Gene3D" id="3.30.200.20">
    <property type="entry name" value="Phosphorylase Kinase, domain 1"/>
    <property type="match status" value="1"/>
</dbReference>
<keyword evidence="5" id="KW-0067">ATP-binding</keyword>
<evidence type="ECO:0000256" key="1">
    <source>
        <dbReference type="ARBA" id="ARBA00022670"/>
    </source>
</evidence>
<keyword evidence="2" id="KW-0378">Hydrolase</keyword>
<dbReference type="OrthoDB" id="7754674at2759"/>
<dbReference type="SUPFAM" id="SSF56112">
    <property type="entry name" value="Protein kinase-like (PK-like)"/>
    <property type="match status" value="1"/>
</dbReference>
<gene>
    <name evidence="7" type="primary">Acey_s0038.g3555</name>
    <name evidence="7" type="ORF">Y032_0038g3555</name>
</gene>